<dbReference type="PANTHER" id="PTHR47657">
    <property type="entry name" value="STEROL REGULATORY ELEMENT-BINDING PROTEIN ECM22"/>
    <property type="match status" value="1"/>
</dbReference>
<dbReference type="Pfam" id="PF11951">
    <property type="entry name" value="Fungal_trans_2"/>
    <property type="match status" value="1"/>
</dbReference>
<evidence type="ECO:0000256" key="2">
    <source>
        <dbReference type="SAM" id="MobiDB-lite"/>
    </source>
</evidence>
<evidence type="ECO:0000259" key="3">
    <source>
        <dbReference type="PROSITE" id="PS50048"/>
    </source>
</evidence>
<sequence length="373" mass="42409">MSENQGKGLRPHSQPRGGCRRCEHRRVKCNESRPACSSCIRCNEPCEYFDEPSRNIRHNHKGSPSTRNNSTSPLQSSHSRSFGDFTLTVSHESTERHLLEMRLLHHFVTSTVQNKFLSPHDQSTTDMWLHLTPSLAFDHPFLMYAMLSVSALHIAKTQPGAVEMRNTHRVYFDAALNQHRNAVQNLSVENAEAICLSAVLISVPSLALLEDVEASPYSPPIYFFDLFASSVPVFASVFSFLPEKSGVRVIIDASPGLDELPQLVNNEIYEHRFSKLRSWRGSDEDFDTNNQNAYDYVLQFVGFLANQGFLQRDPRALVLLAHYFSLATSMEEDVWWLKGIAEKQVLGIQSILPMDWQWAMAFPLQRVLRDAMP</sequence>
<dbReference type="Gene3D" id="4.10.240.10">
    <property type="entry name" value="Zn(2)-C6 fungal-type DNA-binding domain"/>
    <property type="match status" value="1"/>
</dbReference>
<gene>
    <name evidence="4" type="ORF">BJ875DRAFT_506427</name>
</gene>
<dbReference type="PANTHER" id="PTHR47657:SF14">
    <property type="entry name" value="ZN(2)-C6 FUNGAL-TYPE DOMAIN-CONTAINING PROTEIN"/>
    <property type="match status" value="1"/>
</dbReference>
<comment type="caution">
    <text evidence="4">The sequence shown here is derived from an EMBL/GenBank/DDBJ whole genome shotgun (WGS) entry which is preliminary data.</text>
</comment>
<proteinExistence type="predicted"/>
<dbReference type="InterPro" id="IPR036864">
    <property type="entry name" value="Zn2-C6_fun-type_DNA-bd_sf"/>
</dbReference>
<evidence type="ECO:0000256" key="1">
    <source>
        <dbReference type="ARBA" id="ARBA00023242"/>
    </source>
</evidence>
<evidence type="ECO:0000313" key="4">
    <source>
        <dbReference type="EMBL" id="KAG9231830.1"/>
    </source>
</evidence>
<accession>A0A9P7YEY1</accession>
<dbReference type="InterPro" id="IPR001138">
    <property type="entry name" value="Zn2Cys6_DnaBD"/>
</dbReference>
<dbReference type="CDD" id="cd00067">
    <property type="entry name" value="GAL4"/>
    <property type="match status" value="1"/>
</dbReference>
<organism evidence="4 5">
    <name type="scientific">Amylocarpus encephaloides</name>
    <dbReference type="NCBI Taxonomy" id="45428"/>
    <lineage>
        <taxon>Eukaryota</taxon>
        <taxon>Fungi</taxon>
        <taxon>Dikarya</taxon>
        <taxon>Ascomycota</taxon>
        <taxon>Pezizomycotina</taxon>
        <taxon>Leotiomycetes</taxon>
        <taxon>Helotiales</taxon>
        <taxon>Helotiales incertae sedis</taxon>
        <taxon>Amylocarpus</taxon>
    </lineage>
</organism>
<dbReference type="Proteomes" id="UP000824998">
    <property type="component" value="Unassembled WGS sequence"/>
</dbReference>
<dbReference type="PROSITE" id="PS50048">
    <property type="entry name" value="ZN2_CY6_FUNGAL_2"/>
    <property type="match status" value="1"/>
</dbReference>
<dbReference type="InterPro" id="IPR021858">
    <property type="entry name" value="Fun_TF"/>
</dbReference>
<dbReference type="SMART" id="SM00066">
    <property type="entry name" value="GAL4"/>
    <property type="match status" value="1"/>
</dbReference>
<reference evidence="4" key="1">
    <citation type="journal article" date="2021" name="IMA Fungus">
        <title>Genomic characterization of three marine fungi, including Emericellopsis atlantica sp. nov. with signatures of a generalist lifestyle and marine biomass degradation.</title>
        <authorList>
            <person name="Hagestad O.C."/>
            <person name="Hou L."/>
            <person name="Andersen J.H."/>
            <person name="Hansen E.H."/>
            <person name="Altermark B."/>
            <person name="Li C."/>
            <person name="Kuhnert E."/>
            <person name="Cox R.J."/>
            <person name="Crous P.W."/>
            <person name="Spatafora J.W."/>
            <person name="Lail K."/>
            <person name="Amirebrahimi M."/>
            <person name="Lipzen A."/>
            <person name="Pangilinan J."/>
            <person name="Andreopoulos W."/>
            <person name="Hayes R.D."/>
            <person name="Ng V."/>
            <person name="Grigoriev I.V."/>
            <person name="Jackson S.A."/>
            <person name="Sutton T.D.S."/>
            <person name="Dobson A.D.W."/>
            <person name="Rama T."/>
        </authorList>
    </citation>
    <scope>NUCLEOTIDE SEQUENCE</scope>
    <source>
        <strain evidence="4">TRa018bII</strain>
    </source>
</reference>
<keyword evidence="5" id="KW-1185">Reference proteome</keyword>
<feature type="region of interest" description="Disordered" evidence="2">
    <location>
        <begin position="53"/>
        <end position="79"/>
    </location>
</feature>
<dbReference type="EMBL" id="MU251579">
    <property type="protein sequence ID" value="KAG9231830.1"/>
    <property type="molecule type" value="Genomic_DNA"/>
</dbReference>
<feature type="domain" description="Zn(2)-C6 fungal-type" evidence="3">
    <location>
        <begin position="18"/>
        <end position="48"/>
    </location>
</feature>
<protein>
    <recommendedName>
        <fullName evidence="3">Zn(2)-C6 fungal-type domain-containing protein</fullName>
    </recommendedName>
</protein>
<name>A0A9P7YEY1_9HELO</name>
<evidence type="ECO:0000313" key="5">
    <source>
        <dbReference type="Proteomes" id="UP000824998"/>
    </source>
</evidence>
<dbReference type="AlphaFoldDB" id="A0A9P7YEY1"/>
<feature type="region of interest" description="Disordered" evidence="2">
    <location>
        <begin position="1"/>
        <end position="20"/>
    </location>
</feature>
<dbReference type="GO" id="GO:0000981">
    <property type="term" value="F:DNA-binding transcription factor activity, RNA polymerase II-specific"/>
    <property type="evidence" value="ECO:0007669"/>
    <property type="project" value="InterPro"/>
</dbReference>
<dbReference type="Pfam" id="PF00172">
    <property type="entry name" value="Zn_clus"/>
    <property type="match status" value="1"/>
</dbReference>
<dbReference type="GO" id="GO:0008270">
    <property type="term" value="F:zinc ion binding"/>
    <property type="evidence" value="ECO:0007669"/>
    <property type="project" value="InterPro"/>
</dbReference>
<dbReference type="InterPro" id="IPR052400">
    <property type="entry name" value="Zn2-C6_fungal_TF"/>
</dbReference>
<dbReference type="SUPFAM" id="SSF57701">
    <property type="entry name" value="Zn2/Cys6 DNA-binding domain"/>
    <property type="match status" value="1"/>
</dbReference>
<dbReference type="OrthoDB" id="3546279at2759"/>
<keyword evidence="1" id="KW-0539">Nucleus</keyword>
<feature type="compositionally biased region" description="Polar residues" evidence="2">
    <location>
        <begin position="62"/>
        <end position="79"/>
    </location>
</feature>